<dbReference type="EMBL" id="JACHGB010000001">
    <property type="protein sequence ID" value="MBB5270446.1"/>
    <property type="molecule type" value="Genomic_DNA"/>
</dbReference>
<gene>
    <name evidence="1" type="ORF">HNQ70_000430</name>
</gene>
<name>A0A7W8M707_9BURK</name>
<dbReference type="AlphaFoldDB" id="A0A7W8M707"/>
<reference evidence="1 2" key="1">
    <citation type="submission" date="2020-08" db="EMBL/GenBank/DDBJ databases">
        <title>Genomic Encyclopedia of Type Strains, Phase IV (KMG-IV): sequencing the most valuable type-strain genomes for metagenomic binning, comparative biology and taxonomic classification.</title>
        <authorList>
            <person name="Goeker M."/>
        </authorList>
    </citation>
    <scope>NUCLEOTIDE SEQUENCE [LARGE SCALE GENOMIC DNA]</scope>
    <source>
        <strain evidence="1 2">DSM 29781</strain>
    </source>
</reference>
<proteinExistence type="predicted"/>
<protein>
    <submittedName>
        <fullName evidence="1">Uncharacterized protein</fullName>
    </submittedName>
</protein>
<accession>A0A7W8M707</accession>
<keyword evidence="2" id="KW-1185">Reference proteome</keyword>
<sequence>MTATEAVTRDKAKPAPKDAIALLKADHKAVSEMFAEYEKTRLGANVAAAGETLHAKTAQLRETRDEWVEGAQSIVRKNPLACAAAAFGRDVLIVRMSRSYR</sequence>
<evidence type="ECO:0000313" key="2">
    <source>
        <dbReference type="Proteomes" id="UP000532440"/>
    </source>
</evidence>
<comment type="caution">
    <text evidence="1">The sequence shown here is derived from an EMBL/GenBank/DDBJ whole genome shotgun (WGS) entry which is preliminary data.</text>
</comment>
<dbReference type="Proteomes" id="UP000532440">
    <property type="component" value="Unassembled WGS sequence"/>
</dbReference>
<evidence type="ECO:0000313" key="1">
    <source>
        <dbReference type="EMBL" id="MBB5270446.1"/>
    </source>
</evidence>
<organism evidence="1 2">
    <name type="scientific">Quisquiliibacterium transsilvanicum</name>
    <dbReference type="NCBI Taxonomy" id="1549638"/>
    <lineage>
        <taxon>Bacteria</taxon>
        <taxon>Pseudomonadati</taxon>
        <taxon>Pseudomonadota</taxon>
        <taxon>Betaproteobacteria</taxon>
        <taxon>Burkholderiales</taxon>
        <taxon>Burkholderiaceae</taxon>
        <taxon>Quisquiliibacterium</taxon>
    </lineage>
</organism>
<dbReference type="RefSeq" id="WP_183963815.1">
    <property type="nucleotide sequence ID" value="NZ_BAABEW010000004.1"/>
</dbReference>